<reference evidence="1" key="1">
    <citation type="submission" date="2022-10" db="EMBL/GenBank/DDBJ databases">
        <title>The WGS of Solirubrobacter ginsenosidimutans DSM 21036.</title>
        <authorList>
            <person name="Jiang Z."/>
        </authorList>
    </citation>
    <scope>NUCLEOTIDE SEQUENCE</scope>
    <source>
        <strain evidence="1">DSM 21036</strain>
    </source>
</reference>
<organism evidence="1 2">
    <name type="scientific">Solirubrobacter ginsenosidimutans</name>
    <dbReference type="NCBI Taxonomy" id="490573"/>
    <lineage>
        <taxon>Bacteria</taxon>
        <taxon>Bacillati</taxon>
        <taxon>Actinomycetota</taxon>
        <taxon>Thermoleophilia</taxon>
        <taxon>Solirubrobacterales</taxon>
        <taxon>Solirubrobacteraceae</taxon>
        <taxon>Solirubrobacter</taxon>
    </lineage>
</organism>
<accession>A0A9X3S026</accession>
<keyword evidence="2" id="KW-1185">Reference proteome</keyword>
<sequence length="205" mass="21502">MITVLAALLVPDPASALPEGFTPLRVPLIAGLPQRIALGAAHHAVLVLPTGLARSWVAADPAALVGTSDPDFAPFDPGTPLPGLGARAPLRLVVRAGTDVLGSLPVVAGLRRMCRDDGGAGVLEVCVGAWQLRAGTVLGAGDFGSFVELGWRRADLAARAFGPPPPSRFVLKRTPLIERIESDLGLEWRAPHLARQRAFLRKAQS</sequence>
<proteinExistence type="predicted"/>
<dbReference type="Proteomes" id="UP001149140">
    <property type="component" value="Unassembled WGS sequence"/>
</dbReference>
<name>A0A9X3S026_9ACTN</name>
<evidence type="ECO:0000313" key="2">
    <source>
        <dbReference type="Proteomes" id="UP001149140"/>
    </source>
</evidence>
<comment type="caution">
    <text evidence="1">The sequence shown here is derived from an EMBL/GenBank/DDBJ whole genome shotgun (WGS) entry which is preliminary data.</text>
</comment>
<protein>
    <submittedName>
        <fullName evidence="1">Uncharacterized protein</fullName>
    </submittedName>
</protein>
<dbReference type="AlphaFoldDB" id="A0A9X3S026"/>
<dbReference type="EMBL" id="JAPDOD010000007">
    <property type="protein sequence ID" value="MDA0160859.1"/>
    <property type="molecule type" value="Genomic_DNA"/>
</dbReference>
<dbReference type="RefSeq" id="WP_270039960.1">
    <property type="nucleotide sequence ID" value="NZ_JAPDOD010000007.1"/>
</dbReference>
<gene>
    <name evidence="1" type="ORF">OM076_11335</name>
</gene>
<evidence type="ECO:0000313" key="1">
    <source>
        <dbReference type="EMBL" id="MDA0160859.1"/>
    </source>
</evidence>